<sequence length="237" mass="27475">MAHRRRLFAGRDLSYLGLEPPVILTDPEVVVRIFTEIGHREEELFDLYELEHVPAVLACLTHLSRAGSQWVLYGLEALVEESWVGPAPRPWRTWLLASPHSELLSEAMRGDEGEIAVRLVLLLHRLLWEEDISLAEFLRRGWFEDFVYVAGREMTIHYFNDGSIDRQRCTILGRVTLFVQRNPFEVPEGIIDSFFETVSRRGHVFHSTFELRDQLNRLSLELLRHPSGEAAARRYGL</sequence>
<gene>
    <name evidence="1" type="ORF">PACLA_8A029104</name>
</gene>
<accession>A0A7D9MGQ7</accession>
<reference evidence="1" key="1">
    <citation type="submission" date="2020-04" db="EMBL/GenBank/DDBJ databases">
        <authorList>
            <person name="Alioto T."/>
            <person name="Alioto T."/>
            <person name="Gomez Garrido J."/>
        </authorList>
    </citation>
    <scope>NUCLEOTIDE SEQUENCE</scope>
    <source>
        <strain evidence="1">A484AB</strain>
    </source>
</reference>
<keyword evidence="2" id="KW-1185">Reference proteome</keyword>
<evidence type="ECO:0000313" key="1">
    <source>
        <dbReference type="EMBL" id="CAB4045999.1"/>
    </source>
</evidence>
<feature type="non-terminal residue" evidence="1">
    <location>
        <position position="237"/>
    </location>
</feature>
<dbReference type="EMBL" id="CACRXK020044271">
    <property type="protein sequence ID" value="CAB4045999.1"/>
    <property type="molecule type" value="Genomic_DNA"/>
</dbReference>
<dbReference type="AlphaFoldDB" id="A0A7D9MGQ7"/>
<organism evidence="1 2">
    <name type="scientific">Paramuricea clavata</name>
    <name type="common">Red gorgonian</name>
    <name type="synonym">Violescent sea-whip</name>
    <dbReference type="NCBI Taxonomy" id="317549"/>
    <lineage>
        <taxon>Eukaryota</taxon>
        <taxon>Metazoa</taxon>
        <taxon>Cnidaria</taxon>
        <taxon>Anthozoa</taxon>
        <taxon>Octocorallia</taxon>
        <taxon>Malacalcyonacea</taxon>
        <taxon>Plexauridae</taxon>
        <taxon>Paramuricea</taxon>
    </lineage>
</organism>
<proteinExistence type="predicted"/>
<evidence type="ECO:0000313" key="2">
    <source>
        <dbReference type="Proteomes" id="UP001152795"/>
    </source>
</evidence>
<dbReference type="Proteomes" id="UP001152795">
    <property type="component" value="Unassembled WGS sequence"/>
</dbReference>
<protein>
    <submittedName>
        <fullName evidence="1">Uncharacterized protein</fullName>
    </submittedName>
</protein>
<comment type="caution">
    <text evidence="1">The sequence shown here is derived from an EMBL/GenBank/DDBJ whole genome shotgun (WGS) entry which is preliminary data.</text>
</comment>
<name>A0A7D9MGQ7_PARCT</name>